<feature type="domain" description="Aspartate/glutamate/uridylate kinase" evidence="10">
    <location>
        <begin position="2"/>
        <end position="66"/>
    </location>
</feature>
<dbReference type="SUPFAM" id="SSF53633">
    <property type="entry name" value="Carbamate kinase-like"/>
    <property type="match status" value="1"/>
</dbReference>
<dbReference type="Proteomes" id="UP001596207">
    <property type="component" value="Unassembled WGS sequence"/>
</dbReference>
<keyword evidence="6" id="KW-0418">Kinase</keyword>
<comment type="pathway">
    <text evidence="1">Pyrimidine metabolism; CTP biosynthesis via de novo pathway; UDP from UMP (UMPK route): step 1/1.</text>
</comment>
<keyword evidence="7" id="KW-0067">ATP-binding</keyword>
<evidence type="ECO:0000256" key="1">
    <source>
        <dbReference type="ARBA" id="ARBA00004791"/>
    </source>
</evidence>
<keyword evidence="8" id="KW-0665">Pyrimidine biosynthesis</keyword>
<evidence type="ECO:0000256" key="7">
    <source>
        <dbReference type="ARBA" id="ARBA00022840"/>
    </source>
</evidence>
<keyword evidence="4" id="KW-0808">Transferase</keyword>
<gene>
    <name evidence="11" type="ORF">ACFPZ4_34085</name>
</gene>
<proteinExistence type="inferred from homology"/>
<organism evidence="11 12">
    <name type="scientific">Micromonospora harpali</name>
    <dbReference type="NCBI Taxonomy" id="1490225"/>
    <lineage>
        <taxon>Bacteria</taxon>
        <taxon>Bacillati</taxon>
        <taxon>Actinomycetota</taxon>
        <taxon>Actinomycetes</taxon>
        <taxon>Micromonosporales</taxon>
        <taxon>Micromonosporaceae</taxon>
        <taxon>Micromonospora</taxon>
    </lineage>
</organism>
<evidence type="ECO:0000313" key="11">
    <source>
        <dbReference type="EMBL" id="MFC5946434.1"/>
    </source>
</evidence>
<evidence type="ECO:0000256" key="4">
    <source>
        <dbReference type="ARBA" id="ARBA00022679"/>
    </source>
</evidence>
<evidence type="ECO:0000256" key="9">
    <source>
        <dbReference type="ARBA" id="ARBA00032092"/>
    </source>
</evidence>
<accession>A0ABW1I105</accession>
<dbReference type="EC" id="2.7.4.22" evidence="3"/>
<keyword evidence="12" id="KW-1185">Reference proteome</keyword>
<dbReference type="Pfam" id="PF00696">
    <property type="entry name" value="AA_kinase"/>
    <property type="match status" value="1"/>
</dbReference>
<dbReference type="EMBL" id="JBHSQQ010000748">
    <property type="protein sequence ID" value="MFC5946434.1"/>
    <property type="molecule type" value="Genomic_DNA"/>
</dbReference>
<evidence type="ECO:0000259" key="10">
    <source>
        <dbReference type="Pfam" id="PF00696"/>
    </source>
</evidence>
<dbReference type="PANTHER" id="PTHR42833">
    <property type="entry name" value="URIDYLATE KINASE"/>
    <property type="match status" value="1"/>
</dbReference>
<evidence type="ECO:0000256" key="3">
    <source>
        <dbReference type="ARBA" id="ARBA00012899"/>
    </source>
</evidence>
<evidence type="ECO:0000256" key="2">
    <source>
        <dbReference type="ARBA" id="ARBA00007614"/>
    </source>
</evidence>
<sequence>QLGADGLLVGTHGVDGVYDSDPRDNPAARRFEMLTYDDVLHQRLQVMDQSAFILARDHEMALHLFDIEQPGLMAAICRGEHHGTVIDGDVKEAVYA</sequence>
<dbReference type="InterPro" id="IPR001048">
    <property type="entry name" value="Asp/Glu/Uridylate_kinase"/>
</dbReference>
<dbReference type="PANTHER" id="PTHR42833:SF4">
    <property type="entry name" value="URIDYLATE KINASE PUMPKIN, CHLOROPLASTIC"/>
    <property type="match status" value="1"/>
</dbReference>
<evidence type="ECO:0000256" key="6">
    <source>
        <dbReference type="ARBA" id="ARBA00022777"/>
    </source>
</evidence>
<feature type="non-terminal residue" evidence="11">
    <location>
        <position position="1"/>
    </location>
</feature>
<dbReference type="InterPro" id="IPR036393">
    <property type="entry name" value="AceGlu_kinase-like_sf"/>
</dbReference>
<comment type="caution">
    <text evidence="11">The sequence shown here is derived from an EMBL/GenBank/DDBJ whole genome shotgun (WGS) entry which is preliminary data.</text>
</comment>
<keyword evidence="5" id="KW-0547">Nucleotide-binding</keyword>
<evidence type="ECO:0000256" key="8">
    <source>
        <dbReference type="ARBA" id="ARBA00022975"/>
    </source>
</evidence>
<reference evidence="12" key="1">
    <citation type="journal article" date="2019" name="Int. J. Syst. Evol. Microbiol.">
        <title>The Global Catalogue of Microorganisms (GCM) 10K type strain sequencing project: providing services to taxonomists for standard genome sequencing and annotation.</title>
        <authorList>
            <consortium name="The Broad Institute Genomics Platform"/>
            <consortium name="The Broad Institute Genome Sequencing Center for Infectious Disease"/>
            <person name="Wu L."/>
            <person name="Ma J."/>
        </authorList>
    </citation>
    <scope>NUCLEOTIDE SEQUENCE [LARGE SCALE GENOMIC DNA]</scope>
    <source>
        <strain evidence="12">CGMCC 4.7173</strain>
    </source>
</reference>
<name>A0ABW1I105_9ACTN</name>
<dbReference type="Gene3D" id="3.40.1160.10">
    <property type="entry name" value="Acetylglutamate kinase-like"/>
    <property type="match status" value="1"/>
</dbReference>
<protein>
    <recommendedName>
        <fullName evidence="3">UMP kinase</fullName>
        <ecNumber evidence="3">2.7.4.22</ecNumber>
    </recommendedName>
    <alternativeName>
        <fullName evidence="9">Uridine monophosphate kinase</fullName>
    </alternativeName>
</protein>
<comment type="similarity">
    <text evidence="2">Belongs to the UMP kinase family.</text>
</comment>
<evidence type="ECO:0000256" key="5">
    <source>
        <dbReference type="ARBA" id="ARBA00022741"/>
    </source>
</evidence>
<evidence type="ECO:0000313" key="12">
    <source>
        <dbReference type="Proteomes" id="UP001596207"/>
    </source>
</evidence>